<dbReference type="Proteomes" id="UP000694556">
    <property type="component" value="Chromosome 25"/>
</dbReference>
<dbReference type="GO" id="GO:0000981">
    <property type="term" value="F:DNA-binding transcription factor activity, RNA polymerase II-specific"/>
    <property type="evidence" value="ECO:0007669"/>
    <property type="project" value="TreeGrafter"/>
</dbReference>
<proteinExistence type="inferred from homology"/>
<evidence type="ECO:0000256" key="1">
    <source>
        <dbReference type="ARBA" id="ARBA00004123"/>
    </source>
</evidence>
<evidence type="ECO:0000256" key="7">
    <source>
        <dbReference type="ARBA" id="ARBA00022771"/>
    </source>
</evidence>
<dbReference type="Pfam" id="PF13912">
    <property type="entry name" value="zf-C2H2_6"/>
    <property type="match status" value="1"/>
</dbReference>
<feature type="domain" description="C2H2-type" evidence="17">
    <location>
        <begin position="538"/>
        <end position="565"/>
    </location>
</feature>
<comment type="similarity">
    <text evidence="3">Belongs to the krueppel C2H2-type zinc-finger protein family.</text>
</comment>
<dbReference type="Gene3D" id="3.30.710.10">
    <property type="entry name" value="Potassium Channel Kv1.1, Chain A"/>
    <property type="match status" value="1"/>
</dbReference>
<dbReference type="FunFam" id="3.30.160.60:FF:000792">
    <property type="entry name" value="Zinc finger and BTB domain-containing protein 16"/>
    <property type="match status" value="1"/>
</dbReference>
<dbReference type="GO" id="GO:0051240">
    <property type="term" value="P:positive regulation of multicellular organismal process"/>
    <property type="evidence" value="ECO:0007669"/>
    <property type="project" value="UniProtKB-ARBA"/>
</dbReference>
<evidence type="ECO:0000256" key="4">
    <source>
        <dbReference type="ARBA" id="ARBA00022553"/>
    </source>
</evidence>
<dbReference type="InterPro" id="IPR011333">
    <property type="entry name" value="SKP1/BTB/POZ_sf"/>
</dbReference>
<dbReference type="AlphaFoldDB" id="A0A8C3CMZ7"/>
<dbReference type="InterPro" id="IPR013087">
    <property type="entry name" value="Znf_C2H2_type"/>
</dbReference>
<evidence type="ECO:0000256" key="6">
    <source>
        <dbReference type="ARBA" id="ARBA00022737"/>
    </source>
</evidence>
<evidence type="ECO:0000313" key="19">
    <source>
        <dbReference type="Proteomes" id="UP000694556"/>
    </source>
</evidence>
<keyword evidence="13" id="KW-0539">Nucleus</keyword>
<keyword evidence="12" id="KW-0804">Transcription</keyword>
<evidence type="ECO:0000256" key="13">
    <source>
        <dbReference type="ARBA" id="ARBA00023242"/>
    </source>
</evidence>
<feature type="domain" description="C2H2-type" evidence="17">
    <location>
        <begin position="454"/>
        <end position="481"/>
    </location>
</feature>
<dbReference type="SMART" id="SM00355">
    <property type="entry name" value="ZnF_C2H2"/>
    <property type="match status" value="7"/>
</dbReference>
<evidence type="ECO:0000256" key="10">
    <source>
        <dbReference type="ARBA" id="ARBA00023015"/>
    </source>
</evidence>
<keyword evidence="7 14" id="KW-0863">Zinc-finger</keyword>
<dbReference type="FunFam" id="3.30.160.60:FF:000322">
    <property type="entry name" value="GDNF-inducible zinc finger protein 1"/>
    <property type="match status" value="1"/>
</dbReference>
<keyword evidence="4" id="KW-0597">Phosphoprotein</keyword>
<dbReference type="PANTHER" id="PTHR46105">
    <property type="entry name" value="AGAP004733-PA"/>
    <property type="match status" value="1"/>
</dbReference>
<evidence type="ECO:0000259" key="16">
    <source>
        <dbReference type="PROSITE" id="PS50097"/>
    </source>
</evidence>
<feature type="region of interest" description="Disordered" evidence="15">
    <location>
        <begin position="244"/>
        <end position="288"/>
    </location>
</feature>
<comment type="pathway">
    <text evidence="2">Protein modification; protein ubiquitination.</text>
</comment>
<accession>A0A8C3CMZ7</accession>
<dbReference type="GO" id="GO:0000978">
    <property type="term" value="F:RNA polymerase II cis-regulatory region sequence-specific DNA binding"/>
    <property type="evidence" value="ECO:0007669"/>
    <property type="project" value="TreeGrafter"/>
</dbReference>
<feature type="domain" description="BTB" evidence="16">
    <location>
        <begin position="34"/>
        <end position="96"/>
    </location>
</feature>
<dbReference type="InterPro" id="IPR050457">
    <property type="entry name" value="ZnFinger_BTB_dom_contain"/>
</dbReference>
<dbReference type="FunFam" id="3.30.710.10:FF:000059">
    <property type="entry name" value="Zinc finger and BTB domain-containing protein 16"/>
    <property type="match status" value="1"/>
</dbReference>
<evidence type="ECO:0000256" key="3">
    <source>
        <dbReference type="ARBA" id="ARBA00006991"/>
    </source>
</evidence>
<sequence length="609" mass="67435">MDLTKMGMIQLQNPCHPTGLLHKANQMRLAGTLCDVVIMVDSQEFHAHRTVLACTSKMFEILFHRNSQHYTLDFLSPKTFQQILEYAYTATLQAKVEDLDDLLYAAEILEIEYLEEQCLKILETIQASDENDAEVTMTDGGAEEEEDRKSRYIKGLFISKHSSEESGYASVAGQSVPGTMVEQSPSVSTSFSLSAMSPTKAAVDSLMTIGQSLLQGALQQNAPEDSHATSGRHPGLAEVKTEVMQVEDASSHESPRTAESSASSGEKSDDKSKEGPGTPTRSSVITSARELHYVRDESTEQPPEAGQGLPLGLEQSTATSEKPLGVYSVLPNHKTDSMLGMPPSMPSALHMQPALAVSMDFSAYGGLLPQGFIQRELFSKLGELAAGMKTESRAVGEQCSVCGAELPDNETVEQHRKLHSGMKTYGCELCGKRFLDSLRLRMHLLAHSAGAKAFVCDQCGAQFSKEDALETHRQTHTGDHPYECEFCGSCFRDESTLKGHKRIHTGEKPYECNGCGKKFSLKHQLETHYRVHTGEKPFECKLCHQRSRDYSAMIKHLRTHNGASPYQCTICLEYCPSLSAMQKHMKGHKPEEIPTDWRIEKTYLYLCYV</sequence>
<dbReference type="FunFam" id="3.30.160.60:FF:000553">
    <property type="entry name" value="Zinc finger and BTB domain-containing protein 16"/>
    <property type="match status" value="1"/>
</dbReference>
<dbReference type="Ensembl" id="ENSCMMT00000023294.1">
    <property type="protein sequence ID" value="ENSCMMP00000021267.1"/>
    <property type="gene ID" value="ENSCMMG00000013379.1"/>
</dbReference>
<evidence type="ECO:0000256" key="9">
    <source>
        <dbReference type="ARBA" id="ARBA00022833"/>
    </source>
</evidence>
<feature type="domain" description="C2H2-type" evidence="17">
    <location>
        <begin position="425"/>
        <end position="452"/>
    </location>
</feature>
<keyword evidence="5" id="KW-0479">Metal-binding</keyword>
<dbReference type="FunFam" id="3.30.160.60:FF:002171">
    <property type="entry name" value="Zinc finger and BTB domain-containing protein 16"/>
    <property type="match status" value="1"/>
</dbReference>
<evidence type="ECO:0000256" key="2">
    <source>
        <dbReference type="ARBA" id="ARBA00004906"/>
    </source>
</evidence>
<dbReference type="SMART" id="SM00225">
    <property type="entry name" value="BTB"/>
    <property type="match status" value="1"/>
</dbReference>
<feature type="domain" description="C2H2-type" evidence="17">
    <location>
        <begin position="482"/>
        <end position="509"/>
    </location>
</feature>
<dbReference type="SUPFAM" id="SSF54695">
    <property type="entry name" value="POZ domain"/>
    <property type="match status" value="1"/>
</dbReference>
<dbReference type="PROSITE" id="PS00028">
    <property type="entry name" value="ZINC_FINGER_C2H2_1"/>
    <property type="match status" value="6"/>
</dbReference>
<dbReference type="GO" id="GO:0045595">
    <property type="term" value="P:regulation of cell differentiation"/>
    <property type="evidence" value="ECO:0007669"/>
    <property type="project" value="UniProtKB-ARBA"/>
</dbReference>
<reference evidence="18" key="3">
    <citation type="submission" date="2025-09" db="UniProtKB">
        <authorList>
            <consortium name="Ensembl"/>
        </authorList>
    </citation>
    <scope>IDENTIFICATION</scope>
</reference>
<dbReference type="Pfam" id="PF12874">
    <property type="entry name" value="zf-met"/>
    <property type="match status" value="1"/>
</dbReference>
<dbReference type="GO" id="GO:0005634">
    <property type="term" value="C:nucleus"/>
    <property type="evidence" value="ECO:0007669"/>
    <property type="project" value="UniProtKB-SubCell"/>
</dbReference>
<reference evidence="18" key="1">
    <citation type="submission" date="2018-09" db="EMBL/GenBank/DDBJ databases">
        <title>Common duck and Muscovy duck high density SNP chip.</title>
        <authorList>
            <person name="Vignal A."/>
            <person name="Thebault N."/>
            <person name="Warren W.C."/>
        </authorList>
    </citation>
    <scope>NUCLEOTIDE SEQUENCE [LARGE SCALE GENOMIC DNA]</scope>
</reference>
<dbReference type="Gene3D" id="3.30.160.60">
    <property type="entry name" value="Classic Zinc Finger"/>
    <property type="match status" value="5"/>
</dbReference>
<dbReference type="Pfam" id="PF00096">
    <property type="entry name" value="zf-C2H2"/>
    <property type="match status" value="2"/>
</dbReference>
<dbReference type="FunFam" id="3.30.160.60:FF:001013">
    <property type="entry name" value="Zinc finger and BTB domain-containing protein 16"/>
    <property type="match status" value="1"/>
</dbReference>
<evidence type="ECO:0000256" key="15">
    <source>
        <dbReference type="SAM" id="MobiDB-lite"/>
    </source>
</evidence>
<evidence type="ECO:0000256" key="12">
    <source>
        <dbReference type="ARBA" id="ARBA00023163"/>
    </source>
</evidence>
<dbReference type="GO" id="GO:2000026">
    <property type="term" value="P:regulation of multicellular organismal development"/>
    <property type="evidence" value="ECO:0007669"/>
    <property type="project" value="UniProtKB-ARBA"/>
</dbReference>
<feature type="domain" description="C2H2-type" evidence="17">
    <location>
        <begin position="510"/>
        <end position="537"/>
    </location>
</feature>
<evidence type="ECO:0000256" key="14">
    <source>
        <dbReference type="PROSITE-ProRule" id="PRU00042"/>
    </source>
</evidence>
<dbReference type="GO" id="GO:0008270">
    <property type="term" value="F:zinc ion binding"/>
    <property type="evidence" value="ECO:0007669"/>
    <property type="project" value="UniProtKB-KW"/>
</dbReference>
<dbReference type="InterPro" id="IPR036236">
    <property type="entry name" value="Znf_C2H2_sf"/>
</dbReference>
<keyword evidence="9" id="KW-0862">Zinc</keyword>
<dbReference type="InterPro" id="IPR000210">
    <property type="entry name" value="BTB/POZ_dom"/>
</dbReference>
<evidence type="ECO:0000256" key="11">
    <source>
        <dbReference type="ARBA" id="ARBA00023125"/>
    </source>
</evidence>
<dbReference type="SUPFAM" id="SSF57667">
    <property type="entry name" value="beta-beta-alpha zinc fingers"/>
    <property type="match status" value="4"/>
</dbReference>
<evidence type="ECO:0000256" key="5">
    <source>
        <dbReference type="ARBA" id="ARBA00022723"/>
    </source>
</evidence>
<comment type="subcellular location">
    <subcellularLocation>
        <location evidence="1">Nucleus</location>
    </subcellularLocation>
</comment>
<feature type="domain" description="C2H2-type" evidence="17">
    <location>
        <begin position="397"/>
        <end position="424"/>
    </location>
</feature>
<keyword evidence="10" id="KW-0805">Transcription regulation</keyword>
<keyword evidence="6" id="KW-0677">Repeat</keyword>
<dbReference type="PANTHER" id="PTHR46105:SF6">
    <property type="entry name" value="ZINC FINGER AND BTB DOMAIN-CONTAINING PROTEIN 7A"/>
    <property type="match status" value="1"/>
</dbReference>
<evidence type="ECO:0000313" key="18">
    <source>
        <dbReference type="Ensembl" id="ENSCMMP00000021267.1"/>
    </source>
</evidence>
<protein>
    <submittedName>
        <fullName evidence="18">Zinc finger and BTB domain containing 16</fullName>
    </submittedName>
</protein>
<dbReference type="PROSITE" id="PS50157">
    <property type="entry name" value="ZINC_FINGER_C2H2_2"/>
    <property type="match status" value="6"/>
</dbReference>
<name>A0A8C3CMZ7_CAIMO</name>
<dbReference type="PROSITE" id="PS50097">
    <property type="entry name" value="BTB"/>
    <property type="match status" value="1"/>
</dbReference>
<dbReference type="Pfam" id="PF00651">
    <property type="entry name" value="BTB"/>
    <property type="match status" value="1"/>
</dbReference>
<evidence type="ECO:0000256" key="8">
    <source>
        <dbReference type="ARBA" id="ARBA00022786"/>
    </source>
</evidence>
<dbReference type="GO" id="GO:0010557">
    <property type="term" value="P:positive regulation of macromolecule biosynthetic process"/>
    <property type="evidence" value="ECO:0007669"/>
    <property type="project" value="UniProtKB-ARBA"/>
</dbReference>
<reference evidence="18" key="2">
    <citation type="submission" date="2025-08" db="UniProtKB">
        <authorList>
            <consortium name="Ensembl"/>
        </authorList>
    </citation>
    <scope>IDENTIFICATION</scope>
</reference>
<dbReference type="CDD" id="cd18205">
    <property type="entry name" value="BTB_POZ_ZBTB16_PLZF"/>
    <property type="match status" value="1"/>
</dbReference>
<keyword evidence="11" id="KW-0238">DNA-binding</keyword>
<keyword evidence="19" id="KW-1185">Reference proteome</keyword>
<organism evidence="18 19">
    <name type="scientific">Cairina moschata</name>
    <name type="common">Muscovy duck</name>
    <dbReference type="NCBI Taxonomy" id="8855"/>
    <lineage>
        <taxon>Eukaryota</taxon>
        <taxon>Metazoa</taxon>
        <taxon>Chordata</taxon>
        <taxon>Craniata</taxon>
        <taxon>Vertebrata</taxon>
        <taxon>Euteleostomi</taxon>
        <taxon>Archelosauria</taxon>
        <taxon>Archosauria</taxon>
        <taxon>Dinosauria</taxon>
        <taxon>Saurischia</taxon>
        <taxon>Theropoda</taxon>
        <taxon>Coelurosauria</taxon>
        <taxon>Aves</taxon>
        <taxon>Neognathae</taxon>
        <taxon>Galloanserae</taxon>
        <taxon>Anseriformes</taxon>
        <taxon>Anatidae</taxon>
        <taxon>Anatinae</taxon>
        <taxon>Cairina</taxon>
    </lineage>
</organism>
<evidence type="ECO:0000259" key="17">
    <source>
        <dbReference type="PROSITE" id="PS50157"/>
    </source>
</evidence>
<keyword evidence="8" id="KW-0833">Ubl conjugation pathway</keyword>